<organism evidence="2 3">
    <name type="scientific">Coprinopsis marcescibilis</name>
    <name type="common">Agaric fungus</name>
    <name type="synonym">Psathyrella marcescibilis</name>
    <dbReference type="NCBI Taxonomy" id="230819"/>
    <lineage>
        <taxon>Eukaryota</taxon>
        <taxon>Fungi</taxon>
        <taxon>Dikarya</taxon>
        <taxon>Basidiomycota</taxon>
        <taxon>Agaricomycotina</taxon>
        <taxon>Agaricomycetes</taxon>
        <taxon>Agaricomycetidae</taxon>
        <taxon>Agaricales</taxon>
        <taxon>Agaricineae</taxon>
        <taxon>Psathyrellaceae</taxon>
        <taxon>Coprinopsis</taxon>
    </lineage>
</organism>
<evidence type="ECO:0000313" key="3">
    <source>
        <dbReference type="Proteomes" id="UP000307440"/>
    </source>
</evidence>
<evidence type="ECO:0000313" key="2">
    <source>
        <dbReference type="EMBL" id="TFK17350.1"/>
    </source>
</evidence>
<name>A0A5C3KBH5_COPMA</name>
<dbReference type="Proteomes" id="UP000307440">
    <property type="component" value="Unassembled WGS sequence"/>
</dbReference>
<feature type="non-terminal residue" evidence="2">
    <location>
        <position position="233"/>
    </location>
</feature>
<feature type="region of interest" description="Disordered" evidence="1">
    <location>
        <begin position="100"/>
        <end position="174"/>
    </location>
</feature>
<sequence>MEVGMDKFKRCRVGMANASFPVTTTITRGKLGTPLPISPSLVEEDFELATLALKTVTFLLRTCNKYPDDYPLQDPLLIQEALKDFAAALDLPAWQRVHRLSQASGSEPPQTLHPPPFVPPERDWMEEDNTTDAPPRPKEGQLSYPVSRPQPKKPVVPFQHPTPGPPPPVNWATRPLPQSSSYALAARKALAGPSLANLAKAAPNLTAKHLLEVQWEAEGPSKKKKKTTSTPSF</sequence>
<evidence type="ECO:0000256" key="1">
    <source>
        <dbReference type="SAM" id="MobiDB-lite"/>
    </source>
</evidence>
<reference evidence="2 3" key="1">
    <citation type="journal article" date="2019" name="Nat. Ecol. Evol.">
        <title>Megaphylogeny resolves global patterns of mushroom evolution.</title>
        <authorList>
            <person name="Varga T."/>
            <person name="Krizsan K."/>
            <person name="Foldi C."/>
            <person name="Dima B."/>
            <person name="Sanchez-Garcia M."/>
            <person name="Sanchez-Ramirez S."/>
            <person name="Szollosi G.J."/>
            <person name="Szarkandi J.G."/>
            <person name="Papp V."/>
            <person name="Albert L."/>
            <person name="Andreopoulos W."/>
            <person name="Angelini C."/>
            <person name="Antonin V."/>
            <person name="Barry K.W."/>
            <person name="Bougher N.L."/>
            <person name="Buchanan P."/>
            <person name="Buyck B."/>
            <person name="Bense V."/>
            <person name="Catcheside P."/>
            <person name="Chovatia M."/>
            <person name="Cooper J."/>
            <person name="Damon W."/>
            <person name="Desjardin D."/>
            <person name="Finy P."/>
            <person name="Geml J."/>
            <person name="Haridas S."/>
            <person name="Hughes K."/>
            <person name="Justo A."/>
            <person name="Karasinski D."/>
            <person name="Kautmanova I."/>
            <person name="Kiss B."/>
            <person name="Kocsube S."/>
            <person name="Kotiranta H."/>
            <person name="LaButti K.M."/>
            <person name="Lechner B.E."/>
            <person name="Liimatainen K."/>
            <person name="Lipzen A."/>
            <person name="Lukacs Z."/>
            <person name="Mihaltcheva S."/>
            <person name="Morgado L.N."/>
            <person name="Niskanen T."/>
            <person name="Noordeloos M.E."/>
            <person name="Ohm R.A."/>
            <person name="Ortiz-Santana B."/>
            <person name="Ovrebo C."/>
            <person name="Racz N."/>
            <person name="Riley R."/>
            <person name="Savchenko A."/>
            <person name="Shiryaev A."/>
            <person name="Soop K."/>
            <person name="Spirin V."/>
            <person name="Szebenyi C."/>
            <person name="Tomsovsky M."/>
            <person name="Tulloss R.E."/>
            <person name="Uehling J."/>
            <person name="Grigoriev I.V."/>
            <person name="Vagvolgyi C."/>
            <person name="Papp T."/>
            <person name="Martin F.M."/>
            <person name="Miettinen O."/>
            <person name="Hibbett D.S."/>
            <person name="Nagy L.G."/>
        </authorList>
    </citation>
    <scope>NUCLEOTIDE SEQUENCE [LARGE SCALE GENOMIC DNA]</scope>
    <source>
        <strain evidence="2 3">CBS 121175</strain>
    </source>
</reference>
<gene>
    <name evidence="2" type="ORF">FA15DRAFT_710894</name>
</gene>
<dbReference type="AlphaFoldDB" id="A0A5C3KBH5"/>
<proteinExistence type="predicted"/>
<keyword evidence="3" id="KW-1185">Reference proteome</keyword>
<accession>A0A5C3KBH5</accession>
<dbReference type="EMBL" id="ML210525">
    <property type="protein sequence ID" value="TFK17350.1"/>
    <property type="molecule type" value="Genomic_DNA"/>
</dbReference>
<protein>
    <submittedName>
        <fullName evidence="2">Uncharacterized protein</fullName>
    </submittedName>
</protein>
<feature type="compositionally biased region" description="Pro residues" evidence="1">
    <location>
        <begin position="160"/>
        <end position="169"/>
    </location>
</feature>